<comment type="similarity">
    <text evidence="2">Belongs to the binding-protein-dependent transport system permease family. FecCD subfamily.</text>
</comment>
<dbReference type="GO" id="GO:0022857">
    <property type="term" value="F:transmembrane transporter activity"/>
    <property type="evidence" value="ECO:0007669"/>
    <property type="project" value="InterPro"/>
</dbReference>
<protein>
    <submittedName>
        <fullName evidence="9">Iron chelate uptake ABC transporter family permease subunit</fullName>
    </submittedName>
</protein>
<gene>
    <name evidence="9" type="ORF">L1O03_09265</name>
</gene>
<feature type="transmembrane region" description="Helical" evidence="8">
    <location>
        <begin position="136"/>
        <end position="156"/>
    </location>
</feature>
<comment type="subcellular location">
    <subcellularLocation>
        <location evidence="1">Cell membrane</location>
        <topology evidence="1">Multi-pass membrane protein</topology>
    </subcellularLocation>
</comment>
<feature type="transmembrane region" description="Helical" evidence="8">
    <location>
        <begin position="28"/>
        <end position="48"/>
    </location>
</feature>
<keyword evidence="3" id="KW-0813">Transport</keyword>
<dbReference type="RefSeq" id="WP_236119494.1">
    <property type="nucleotide sequence ID" value="NZ_JAKGSI010000004.1"/>
</dbReference>
<dbReference type="SUPFAM" id="SSF81345">
    <property type="entry name" value="ABC transporter involved in vitamin B12 uptake, BtuC"/>
    <property type="match status" value="1"/>
</dbReference>
<dbReference type="Pfam" id="PF01032">
    <property type="entry name" value="FecCD"/>
    <property type="match status" value="1"/>
</dbReference>
<proteinExistence type="inferred from homology"/>
<dbReference type="CDD" id="cd06550">
    <property type="entry name" value="TM_ABC_iron-siderophores_like"/>
    <property type="match status" value="1"/>
</dbReference>
<comment type="caution">
    <text evidence="9">The sequence shown here is derived from an EMBL/GenBank/DDBJ whole genome shotgun (WGS) entry which is preliminary data.</text>
</comment>
<keyword evidence="4" id="KW-1003">Cell membrane</keyword>
<evidence type="ECO:0000256" key="5">
    <source>
        <dbReference type="ARBA" id="ARBA00022692"/>
    </source>
</evidence>
<keyword evidence="10" id="KW-1185">Reference proteome</keyword>
<keyword evidence="7 8" id="KW-0472">Membrane</keyword>
<evidence type="ECO:0000313" key="9">
    <source>
        <dbReference type="EMBL" id="MCF4007358.1"/>
    </source>
</evidence>
<dbReference type="AlphaFoldDB" id="A0A9X1QT67"/>
<evidence type="ECO:0000256" key="7">
    <source>
        <dbReference type="ARBA" id="ARBA00023136"/>
    </source>
</evidence>
<reference evidence="9" key="1">
    <citation type="submission" date="2022-01" db="EMBL/GenBank/DDBJ databases">
        <title>Corynebacterium sp. nov isolated from isolated from the feces of the greater white-fronted geese (Anser albifrons) at Poyang Lake, PR China.</title>
        <authorList>
            <person name="Liu Q."/>
        </authorList>
    </citation>
    <scope>NUCLEOTIDE SEQUENCE</scope>
    <source>
        <strain evidence="9">JCM 32435</strain>
    </source>
</reference>
<sequence>MITRAPENPHVLRVRCGRLRLRVETRTLATGILSLLVLIGCAAMALQIGTIPLSLSEVAHALLRSGTSTRNINVVWDARLPRIVAGIVVGLVLGAAGCVFQSLSRNALGSPEIIGFSTGAATGAVLQIIFFNKGAFATAAAAVVLGLITAGVVYALSLNRGVSGGYRLVLVGIGVSAMLSALNTMLLAKGNFDLAVKARIWLSGSLNGCTWDTIVPAAIGGLIILPLLVWAARQLDIIEMGDDQALQLGVRVENIRRLVMFLGVLLTAFSVAVAGPISFIALAAPQIVRRLTAGARVQVLCSGVMGAALLVVADFVAQALPVKIGIPVGVITGVVGGLYVLALIARQRSV</sequence>
<feature type="transmembrane region" description="Helical" evidence="8">
    <location>
        <begin position="258"/>
        <end position="283"/>
    </location>
</feature>
<feature type="transmembrane region" description="Helical" evidence="8">
    <location>
        <begin position="295"/>
        <end position="317"/>
    </location>
</feature>
<feature type="transmembrane region" description="Helical" evidence="8">
    <location>
        <begin position="113"/>
        <end position="130"/>
    </location>
</feature>
<feature type="transmembrane region" description="Helical" evidence="8">
    <location>
        <begin position="168"/>
        <end position="188"/>
    </location>
</feature>
<evidence type="ECO:0000256" key="6">
    <source>
        <dbReference type="ARBA" id="ARBA00022989"/>
    </source>
</evidence>
<dbReference type="Proteomes" id="UP001139336">
    <property type="component" value="Unassembled WGS sequence"/>
</dbReference>
<accession>A0A9X1QT67</accession>
<dbReference type="InterPro" id="IPR037294">
    <property type="entry name" value="ABC_BtuC-like"/>
</dbReference>
<evidence type="ECO:0000256" key="1">
    <source>
        <dbReference type="ARBA" id="ARBA00004651"/>
    </source>
</evidence>
<keyword evidence="6 8" id="KW-1133">Transmembrane helix</keyword>
<evidence type="ECO:0000256" key="2">
    <source>
        <dbReference type="ARBA" id="ARBA00007935"/>
    </source>
</evidence>
<feature type="transmembrane region" description="Helical" evidence="8">
    <location>
        <begin position="83"/>
        <end position="101"/>
    </location>
</feature>
<dbReference type="PANTHER" id="PTHR30472">
    <property type="entry name" value="FERRIC ENTEROBACTIN TRANSPORT SYSTEM PERMEASE PROTEIN"/>
    <property type="match status" value="1"/>
</dbReference>
<dbReference type="GO" id="GO:0005886">
    <property type="term" value="C:plasma membrane"/>
    <property type="evidence" value="ECO:0007669"/>
    <property type="project" value="UniProtKB-SubCell"/>
</dbReference>
<evidence type="ECO:0000256" key="4">
    <source>
        <dbReference type="ARBA" id="ARBA00022475"/>
    </source>
</evidence>
<dbReference type="EMBL" id="JAKGSI010000004">
    <property type="protein sequence ID" value="MCF4007358.1"/>
    <property type="molecule type" value="Genomic_DNA"/>
</dbReference>
<keyword evidence="5 8" id="KW-0812">Transmembrane</keyword>
<feature type="transmembrane region" description="Helical" evidence="8">
    <location>
        <begin position="213"/>
        <end position="232"/>
    </location>
</feature>
<evidence type="ECO:0000313" key="10">
    <source>
        <dbReference type="Proteomes" id="UP001139336"/>
    </source>
</evidence>
<dbReference type="InterPro" id="IPR000522">
    <property type="entry name" value="ABC_transptr_permease_BtuC"/>
</dbReference>
<feature type="transmembrane region" description="Helical" evidence="8">
    <location>
        <begin position="324"/>
        <end position="345"/>
    </location>
</feature>
<name>A0A9X1QT67_9CORY</name>
<evidence type="ECO:0000256" key="3">
    <source>
        <dbReference type="ARBA" id="ARBA00022448"/>
    </source>
</evidence>
<dbReference type="Gene3D" id="1.10.3470.10">
    <property type="entry name" value="ABC transporter involved in vitamin B12 uptake, BtuC"/>
    <property type="match status" value="1"/>
</dbReference>
<evidence type="ECO:0000256" key="8">
    <source>
        <dbReference type="SAM" id="Phobius"/>
    </source>
</evidence>
<organism evidence="9 10">
    <name type="scientific">Corynebacterium uropygiale</name>
    <dbReference type="NCBI Taxonomy" id="1775911"/>
    <lineage>
        <taxon>Bacteria</taxon>
        <taxon>Bacillati</taxon>
        <taxon>Actinomycetota</taxon>
        <taxon>Actinomycetes</taxon>
        <taxon>Mycobacteriales</taxon>
        <taxon>Corynebacteriaceae</taxon>
        <taxon>Corynebacterium</taxon>
    </lineage>
</organism>
<dbReference type="GO" id="GO:0033214">
    <property type="term" value="P:siderophore-iron import into cell"/>
    <property type="evidence" value="ECO:0007669"/>
    <property type="project" value="TreeGrafter"/>
</dbReference>
<dbReference type="PANTHER" id="PTHR30472:SF24">
    <property type="entry name" value="FERRIC ENTEROBACTIN TRANSPORT SYSTEM PERMEASE PROTEIN FEPG"/>
    <property type="match status" value="1"/>
</dbReference>